<comment type="caution">
    <text evidence="3">The sequence shown here is derived from an EMBL/GenBank/DDBJ whole genome shotgun (WGS) entry which is preliminary data.</text>
</comment>
<feature type="transmembrane region" description="Helical" evidence="2">
    <location>
        <begin position="12"/>
        <end position="32"/>
    </location>
</feature>
<dbReference type="Proteomes" id="UP001153678">
    <property type="component" value="Unassembled WGS sequence"/>
</dbReference>
<dbReference type="OrthoDB" id="165382at2759"/>
<protein>
    <submittedName>
        <fullName evidence="3">3511_t:CDS:1</fullName>
    </submittedName>
</protein>
<evidence type="ECO:0000256" key="2">
    <source>
        <dbReference type="SAM" id="Phobius"/>
    </source>
</evidence>
<feature type="compositionally biased region" description="Basic and acidic residues" evidence="1">
    <location>
        <begin position="48"/>
        <end position="58"/>
    </location>
</feature>
<keyword evidence="2" id="KW-0472">Membrane</keyword>
<dbReference type="EMBL" id="CAMKVN010000255">
    <property type="protein sequence ID" value="CAI2165869.1"/>
    <property type="molecule type" value="Genomic_DNA"/>
</dbReference>
<feature type="region of interest" description="Disordered" evidence="1">
    <location>
        <begin position="41"/>
        <end position="63"/>
    </location>
</feature>
<evidence type="ECO:0000313" key="4">
    <source>
        <dbReference type="Proteomes" id="UP001153678"/>
    </source>
</evidence>
<keyword evidence="2" id="KW-0812">Transmembrane</keyword>
<proteinExistence type="predicted"/>
<keyword evidence="4" id="KW-1185">Reference proteome</keyword>
<reference evidence="3" key="1">
    <citation type="submission" date="2022-08" db="EMBL/GenBank/DDBJ databases">
        <authorList>
            <person name="Kallberg Y."/>
            <person name="Tangrot J."/>
            <person name="Rosling A."/>
        </authorList>
    </citation>
    <scope>NUCLEOTIDE SEQUENCE</scope>
    <source>
        <strain evidence="3">Wild A</strain>
    </source>
</reference>
<evidence type="ECO:0000256" key="1">
    <source>
        <dbReference type="SAM" id="MobiDB-lite"/>
    </source>
</evidence>
<organism evidence="3 4">
    <name type="scientific">Funneliformis geosporum</name>
    <dbReference type="NCBI Taxonomy" id="1117311"/>
    <lineage>
        <taxon>Eukaryota</taxon>
        <taxon>Fungi</taxon>
        <taxon>Fungi incertae sedis</taxon>
        <taxon>Mucoromycota</taxon>
        <taxon>Glomeromycotina</taxon>
        <taxon>Glomeromycetes</taxon>
        <taxon>Glomerales</taxon>
        <taxon>Glomeraceae</taxon>
        <taxon>Funneliformis</taxon>
    </lineage>
</organism>
<accession>A0A9W4WJA1</accession>
<keyword evidence="2" id="KW-1133">Transmembrane helix</keyword>
<evidence type="ECO:0000313" key="3">
    <source>
        <dbReference type="EMBL" id="CAI2165869.1"/>
    </source>
</evidence>
<dbReference type="AlphaFoldDB" id="A0A9W4WJA1"/>
<name>A0A9W4WJA1_9GLOM</name>
<sequence length="148" mass="16378">MIYLDALTSYPIWALILVFVGILMLVYGVFLLSHVNEEVPSSDIDDENSIHGDDDDKLSGFSSWSGDSLFNKKPYPAITGRNKWTGGGVKGLFKKNSESNIQGEKGGVKGEFRKFGMKEEKIKNKLVTENVNEKKTMTENVEKGGLAV</sequence>
<gene>
    <name evidence="3" type="ORF">FWILDA_LOCUS2284</name>
</gene>